<dbReference type="Gene3D" id="1.25.40.10">
    <property type="entry name" value="Tetratricopeptide repeat domain"/>
    <property type="match status" value="2"/>
</dbReference>
<feature type="chain" id="PRO_5032484341" evidence="2">
    <location>
        <begin position="18"/>
        <end position="822"/>
    </location>
</feature>
<proteinExistence type="predicted"/>
<sequence length="822" mass="90972">MLEFSLALLTLSTGAYAAQSPVSAEEEARYKQAVEDARNSHLDSAASTLQALHAAHPAELRFRNDLIAVSVWAGRDADAVAAADGLDPDTAPLYVLAAWADAEKHLAHLDAAQTLYEVLGRRDPARFDVQISLTQLDLQRNKPEKALARLKVVDEDILEPKDKIALSEMFIHVYSVLTNYAQVLYWCDHLQTLDPANRTAAESRFVATLRMSAPHLALSTTLTLKPADLAAAKTAAVQREIRWGKAEADNSRADSPTRWTLTDKAIANGQAHVTALRGPEAAGDDALFAQQYDLVEALVNRRRMQDAVKLYQSLETQHAPIPPWVKVPAASAFLAVRQPLVAIRLLDEAFAAKAGDFDAHVTYVYAQLEAEHPQAAIAAADQLVADTPEWRNNAYPALRLENQDYPAAQLLAAQVRAYSEQLADAQRRVDDLHHRAPGNEDISAAQASIDRLRGWPRRAITLLTRLQTASPDYVWALPPTFDAHMDAQDYQSAAADLARARQALPDDDATTRMAQAWQDHMRPEMISTLRMGRSGGGKEGLSNNGSDNSDVTDITFDTRFYSQPIDWNWRAYAHVGWQQSRDSVENLLQREAGAGMEYRAPTWSGEAQVDGANGSAGDVGGHVALSYHPTDFWNLDFGYAHNGDDTPLRAFNDGVHTDFYSVGFRYRWNESAEAGISAANGRFSDDNNRVNWGVYGQRRIISQPYYQMDARLDVGGTHNSLSADNASYFNPSSQVAASASMINRWVEWRQYERQVSHTLTLSVGDNWQQSYGSAVIAAADYELDYQIDALHDWRVGASVGRAVYDGNPETDYAVRTTLDWKF</sequence>
<reference evidence="4 5" key="1">
    <citation type="submission" date="2020-08" db="EMBL/GenBank/DDBJ databases">
        <title>Genomic Encyclopedia of Type Strains, Phase IV (KMG-IV): sequencing the most valuable type-strain genomes for metagenomic binning, comparative biology and taxonomic classification.</title>
        <authorList>
            <person name="Goeker M."/>
        </authorList>
    </citation>
    <scope>NUCLEOTIDE SEQUENCE [LARGE SCALE GENOMIC DNA]</scope>
    <source>
        <strain evidence="4 5">DSM 18233</strain>
    </source>
</reference>
<evidence type="ECO:0000313" key="5">
    <source>
        <dbReference type="Proteomes" id="UP000543030"/>
    </source>
</evidence>
<keyword evidence="2" id="KW-0732">Signal</keyword>
<dbReference type="InterPro" id="IPR023870">
    <property type="entry name" value="PGA_export_porin_PgaA"/>
</dbReference>
<feature type="domain" description="PgaA membrane beta barrel" evidence="3">
    <location>
        <begin position="537"/>
        <end position="822"/>
    </location>
</feature>
<name>A0A840RH29_9NEIS</name>
<dbReference type="InterPro" id="IPR049003">
    <property type="entry name" value="PgaA_barrel"/>
</dbReference>
<comment type="caution">
    <text evidence="4">The sequence shown here is derived from an EMBL/GenBank/DDBJ whole genome shotgun (WGS) entry which is preliminary data.</text>
</comment>
<dbReference type="Pfam" id="PF21197">
    <property type="entry name" value="PgaA_barrel"/>
    <property type="match status" value="1"/>
</dbReference>
<protein>
    <submittedName>
        <fullName evidence="4">Biofilm PGA synthesis protein PgaA</fullName>
    </submittedName>
</protein>
<evidence type="ECO:0000256" key="1">
    <source>
        <dbReference type="SAM" id="Coils"/>
    </source>
</evidence>
<dbReference type="SUPFAM" id="SSF48452">
    <property type="entry name" value="TPR-like"/>
    <property type="match status" value="1"/>
</dbReference>
<accession>A0A840RH29</accession>
<dbReference type="Proteomes" id="UP000543030">
    <property type="component" value="Unassembled WGS sequence"/>
</dbReference>
<dbReference type="NCBIfam" id="TIGR03939">
    <property type="entry name" value="PGA_TPR_OMP"/>
    <property type="match status" value="1"/>
</dbReference>
<dbReference type="GO" id="GO:1901515">
    <property type="term" value="F:poly-beta-1,6-N-acetyl-D-glucosamine transmembrane transporter activity"/>
    <property type="evidence" value="ECO:0007669"/>
    <property type="project" value="InterPro"/>
</dbReference>
<keyword evidence="5" id="KW-1185">Reference proteome</keyword>
<dbReference type="InterPro" id="IPR011990">
    <property type="entry name" value="TPR-like_helical_dom_sf"/>
</dbReference>
<feature type="signal peptide" evidence="2">
    <location>
        <begin position="1"/>
        <end position="17"/>
    </location>
</feature>
<keyword evidence="1" id="KW-0175">Coiled coil</keyword>
<evidence type="ECO:0000256" key="2">
    <source>
        <dbReference type="SAM" id="SignalP"/>
    </source>
</evidence>
<evidence type="ECO:0000313" key="4">
    <source>
        <dbReference type="EMBL" id="MBB5191592.1"/>
    </source>
</evidence>
<gene>
    <name evidence="4" type="ORF">HNQ50_002322</name>
</gene>
<feature type="coiled-coil region" evidence="1">
    <location>
        <begin position="408"/>
        <end position="435"/>
    </location>
</feature>
<evidence type="ECO:0000259" key="3">
    <source>
        <dbReference type="Pfam" id="PF21197"/>
    </source>
</evidence>
<organism evidence="4 5">
    <name type="scientific">Silvimonas terrae</name>
    <dbReference type="NCBI Taxonomy" id="300266"/>
    <lineage>
        <taxon>Bacteria</taxon>
        <taxon>Pseudomonadati</taxon>
        <taxon>Pseudomonadota</taxon>
        <taxon>Betaproteobacteria</taxon>
        <taxon>Neisseriales</taxon>
        <taxon>Chitinibacteraceae</taxon>
        <taxon>Silvimonas</taxon>
    </lineage>
</organism>
<dbReference type="EMBL" id="JACHHN010000004">
    <property type="protein sequence ID" value="MBB5191592.1"/>
    <property type="molecule type" value="Genomic_DNA"/>
</dbReference>
<dbReference type="AlphaFoldDB" id="A0A840RH29"/>
<dbReference type="RefSeq" id="WP_184100763.1">
    <property type="nucleotide sequence ID" value="NZ_JACHHN010000004.1"/>
</dbReference>